<organism evidence="2 3">
    <name type="scientific">Sinanodonta woodiana</name>
    <name type="common">Chinese pond mussel</name>
    <name type="synonym">Anodonta woodiana</name>
    <dbReference type="NCBI Taxonomy" id="1069815"/>
    <lineage>
        <taxon>Eukaryota</taxon>
        <taxon>Metazoa</taxon>
        <taxon>Spiralia</taxon>
        <taxon>Lophotrochozoa</taxon>
        <taxon>Mollusca</taxon>
        <taxon>Bivalvia</taxon>
        <taxon>Autobranchia</taxon>
        <taxon>Heteroconchia</taxon>
        <taxon>Palaeoheterodonta</taxon>
        <taxon>Unionida</taxon>
        <taxon>Unionoidea</taxon>
        <taxon>Unionidae</taxon>
        <taxon>Unioninae</taxon>
        <taxon>Sinanodonta</taxon>
    </lineage>
</organism>
<dbReference type="Proteomes" id="UP001634394">
    <property type="component" value="Unassembled WGS sequence"/>
</dbReference>
<keyword evidence="3" id="KW-1185">Reference proteome</keyword>
<gene>
    <name evidence="2" type="ORF">ACJMK2_043327</name>
</gene>
<evidence type="ECO:0000313" key="2">
    <source>
        <dbReference type="EMBL" id="KAL3865986.1"/>
    </source>
</evidence>
<comment type="caution">
    <text evidence="2">The sequence shown here is derived from an EMBL/GenBank/DDBJ whole genome shotgun (WGS) entry which is preliminary data.</text>
</comment>
<proteinExistence type="predicted"/>
<protein>
    <submittedName>
        <fullName evidence="2">Uncharacterized protein</fullName>
    </submittedName>
</protein>
<sequence>MRLAERNKEEESNFHTTQTGKKFKKDSRVWLHKSTSKRQRLDIDTEVEQHVPGNGNTICSNFLCKEGGENAHVKDCAVVFELDIDNDDTMDQDSSFIEMWDAEHPRYNIDQNLLSLNSNDDRRKKSDSCLMRALLDSEDLQSEDTSRFYTQSDPTNGFSSQHQMNKSQSHPVVEDSDAVGEEERAVRYMSTYLHNWTRKLWNLESNRNDSSSPSKLEKDIDNVIEMRIRRHLFGRTGASEQRRDTVPEQKAETQADENKDSFALRNDVMLMSSGEGRSRTRCECRKRGSVSHENSFLSGQESSSFGLLKVPAKFGSGIQQCSESSSCSMCTANSIHEPRSKQPRVSMATTLLLNEIEETQGFDCSDFD</sequence>
<evidence type="ECO:0000313" key="3">
    <source>
        <dbReference type="Proteomes" id="UP001634394"/>
    </source>
</evidence>
<accession>A0ABD3VWJ3</accession>
<feature type="region of interest" description="Disordered" evidence="1">
    <location>
        <begin position="1"/>
        <end position="26"/>
    </location>
</feature>
<dbReference type="AlphaFoldDB" id="A0ABD3VWJ3"/>
<feature type="region of interest" description="Disordered" evidence="1">
    <location>
        <begin position="235"/>
        <end position="257"/>
    </location>
</feature>
<evidence type="ECO:0000256" key="1">
    <source>
        <dbReference type="SAM" id="MobiDB-lite"/>
    </source>
</evidence>
<reference evidence="2 3" key="1">
    <citation type="submission" date="2024-11" db="EMBL/GenBank/DDBJ databases">
        <title>Chromosome-level genome assembly of the freshwater bivalve Anodonta woodiana.</title>
        <authorList>
            <person name="Chen X."/>
        </authorList>
    </citation>
    <scope>NUCLEOTIDE SEQUENCE [LARGE SCALE GENOMIC DNA]</scope>
    <source>
        <strain evidence="2">MN2024</strain>
        <tissue evidence="2">Gills</tissue>
    </source>
</reference>
<feature type="compositionally biased region" description="Basic and acidic residues" evidence="1">
    <location>
        <begin position="1"/>
        <end position="13"/>
    </location>
</feature>
<dbReference type="EMBL" id="JBJQND010000009">
    <property type="protein sequence ID" value="KAL3865986.1"/>
    <property type="molecule type" value="Genomic_DNA"/>
</dbReference>
<name>A0ABD3VWJ3_SINWO</name>
<feature type="region of interest" description="Disordered" evidence="1">
    <location>
        <begin position="142"/>
        <end position="179"/>
    </location>
</feature>
<feature type="compositionally biased region" description="Basic and acidic residues" evidence="1">
    <location>
        <begin position="240"/>
        <end position="257"/>
    </location>
</feature>
<feature type="compositionally biased region" description="Polar residues" evidence="1">
    <location>
        <begin position="147"/>
        <end position="170"/>
    </location>
</feature>